<accession>A0A8H6VUN3</accession>
<protein>
    <submittedName>
        <fullName evidence="4">Hydrolase-4 domain-containing protein</fullName>
    </submittedName>
</protein>
<gene>
    <name evidence="4" type="ORF">MIND_01314000</name>
</gene>
<comment type="caution">
    <text evidence="4">The sequence shown here is derived from an EMBL/GenBank/DDBJ whole genome shotgun (WGS) entry which is preliminary data.</text>
</comment>
<dbReference type="GeneID" id="59352111"/>
<reference evidence="4" key="1">
    <citation type="submission" date="2020-05" db="EMBL/GenBank/DDBJ databases">
        <title>Mycena genomes resolve the evolution of fungal bioluminescence.</title>
        <authorList>
            <person name="Tsai I.J."/>
        </authorList>
    </citation>
    <scope>NUCLEOTIDE SEQUENCE</scope>
    <source>
        <strain evidence="4">171206Taipei</strain>
    </source>
</reference>
<dbReference type="PANTHER" id="PTHR33365:SF11">
    <property type="entry name" value="TAT PATHWAY SIGNAL SEQUENCE"/>
    <property type="match status" value="1"/>
</dbReference>
<dbReference type="AlphaFoldDB" id="A0A8H6VUN3"/>
<dbReference type="EMBL" id="JACAZF010000014">
    <property type="protein sequence ID" value="KAF7290733.1"/>
    <property type="molecule type" value="Genomic_DNA"/>
</dbReference>
<evidence type="ECO:0000256" key="3">
    <source>
        <dbReference type="ARBA" id="ARBA00035112"/>
    </source>
</evidence>
<dbReference type="Proteomes" id="UP000636479">
    <property type="component" value="Unassembled WGS sequence"/>
</dbReference>
<keyword evidence="4" id="KW-0378">Hydrolase</keyword>
<dbReference type="GO" id="GO:0043386">
    <property type="term" value="P:mycotoxin biosynthetic process"/>
    <property type="evidence" value="ECO:0007669"/>
    <property type="project" value="InterPro"/>
</dbReference>
<dbReference type="GO" id="GO:0016787">
    <property type="term" value="F:hydrolase activity"/>
    <property type="evidence" value="ECO:0007669"/>
    <property type="project" value="UniProtKB-KW"/>
</dbReference>
<dbReference type="OrthoDB" id="3687641at2759"/>
<dbReference type="RefSeq" id="XP_037214093.1">
    <property type="nucleotide sequence ID" value="XM_037369595.1"/>
</dbReference>
<sequence length="200" mass="22536">MGRPSVSALTLLTMALALLSVYISFSRFFFPSSIPSPRDYTYLGSDFPELWETPSREPVAMLVQESRAYPIHGPDALERWATSTSDGFGYVRLGEEKRAFAVTMFHEMHCVRLMRAALEGRYDAMSRGHMHHCLNYIRQSILCAPDLTLEPADVLTRDFEQDRIGSTHVCADWSAFFDAAADNFAAFMATTPHTNSSHTR</sequence>
<dbReference type="Pfam" id="PF11807">
    <property type="entry name" value="UstYa"/>
    <property type="match status" value="1"/>
</dbReference>
<comment type="similarity">
    <text evidence="3">Belongs to the ustYa family.</text>
</comment>
<proteinExistence type="inferred from homology"/>
<evidence type="ECO:0000313" key="4">
    <source>
        <dbReference type="EMBL" id="KAF7290733.1"/>
    </source>
</evidence>
<evidence type="ECO:0000256" key="1">
    <source>
        <dbReference type="ARBA" id="ARBA00004685"/>
    </source>
</evidence>
<comment type="pathway">
    <text evidence="1">Mycotoxin biosynthesis.</text>
</comment>
<dbReference type="PANTHER" id="PTHR33365">
    <property type="entry name" value="YALI0B05434P"/>
    <property type="match status" value="1"/>
</dbReference>
<keyword evidence="2" id="KW-0560">Oxidoreductase</keyword>
<name>A0A8H6VUN3_9AGAR</name>
<evidence type="ECO:0000256" key="2">
    <source>
        <dbReference type="ARBA" id="ARBA00023002"/>
    </source>
</evidence>
<dbReference type="InterPro" id="IPR021765">
    <property type="entry name" value="UstYa-like"/>
</dbReference>
<keyword evidence="5" id="KW-1185">Reference proteome</keyword>
<dbReference type="GO" id="GO:0016491">
    <property type="term" value="F:oxidoreductase activity"/>
    <property type="evidence" value="ECO:0007669"/>
    <property type="project" value="UniProtKB-KW"/>
</dbReference>
<evidence type="ECO:0000313" key="5">
    <source>
        <dbReference type="Proteomes" id="UP000636479"/>
    </source>
</evidence>
<organism evidence="4 5">
    <name type="scientific">Mycena indigotica</name>
    <dbReference type="NCBI Taxonomy" id="2126181"/>
    <lineage>
        <taxon>Eukaryota</taxon>
        <taxon>Fungi</taxon>
        <taxon>Dikarya</taxon>
        <taxon>Basidiomycota</taxon>
        <taxon>Agaricomycotina</taxon>
        <taxon>Agaricomycetes</taxon>
        <taxon>Agaricomycetidae</taxon>
        <taxon>Agaricales</taxon>
        <taxon>Marasmiineae</taxon>
        <taxon>Mycenaceae</taxon>
        <taxon>Mycena</taxon>
    </lineage>
</organism>